<dbReference type="AlphaFoldDB" id="A0AAN5CBP2"/>
<keyword evidence="1" id="KW-0175">Coiled coil</keyword>
<evidence type="ECO:0000313" key="3">
    <source>
        <dbReference type="EMBL" id="GMR36274.1"/>
    </source>
</evidence>
<evidence type="ECO:0000313" key="4">
    <source>
        <dbReference type="Proteomes" id="UP001328107"/>
    </source>
</evidence>
<feature type="region of interest" description="Disordered" evidence="2">
    <location>
        <begin position="120"/>
        <end position="160"/>
    </location>
</feature>
<feature type="region of interest" description="Disordered" evidence="2">
    <location>
        <begin position="212"/>
        <end position="250"/>
    </location>
</feature>
<gene>
    <name evidence="3" type="ORF">PMAYCL1PPCAC_06469</name>
</gene>
<keyword evidence="4" id="KW-1185">Reference proteome</keyword>
<feature type="compositionally biased region" description="Low complexity" evidence="2">
    <location>
        <begin position="126"/>
        <end position="136"/>
    </location>
</feature>
<accession>A0AAN5CBP2</accession>
<organism evidence="3 4">
    <name type="scientific">Pristionchus mayeri</name>
    <dbReference type="NCBI Taxonomy" id="1317129"/>
    <lineage>
        <taxon>Eukaryota</taxon>
        <taxon>Metazoa</taxon>
        <taxon>Ecdysozoa</taxon>
        <taxon>Nematoda</taxon>
        <taxon>Chromadorea</taxon>
        <taxon>Rhabditida</taxon>
        <taxon>Rhabditina</taxon>
        <taxon>Diplogasteromorpha</taxon>
        <taxon>Diplogasteroidea</taxon>
        <taxon>Neodiplogasteridae</taxon>
        <taxon>Pristionchus</taxon>
    </lineage>
</organism>
<name>A0AAN5CBP2_9BILA</name>
<protein>
    <submittedName>
        <fullName evidence="3">Uncharacterized protein</fullName>
    </submittedName>
</protein>
<feature type="non-terminal residue" evidence="3">
    <location>
        <position position="1"/>
    </location>
</feature>
<evidence type="ECO:0000256" key="2">
    <source>
        <dbReference type="SAM" id="MobiDB-lite"/>
    </source>
</evidence>
<feature type="coiled-coil region" evidence="1">
    <location>
        <begin position="19"/>
        <end position="84"/>
    </location>
</feature>
<feature type="compositionally biased region" description="Polar residues" evidence="2">
    <location>
        <begin position="212"/>
        <end position="225"/>
    </location>
</feature>
<reference evidence="4" key="1">
    <citation type="submission" date="2022-10" db="EMBL/GenBank/DDBJ databases">
        <title>Genome assembly of Pristionchus species.</title>
        <authorList>
            <person name="Yoshida K."/>
            <person name="Sommer R.J."/>
        </authorList>
    </citation>
    <scope>NUCLEOTIDE SEQUENCE [LARGE SCALE GENOMIC DNA]</scope>
    <source>
        <strain evidence="4">RS5460</strain>
    </source>
</reference>
<evidence type="ECO:0000256" key="1">
    <source>
        <dbReference type="SAM" id="Coils"/>
    </source>
</evidence>
<feature type="compositionally biased region" description="Pro residues" evidence="2">
    <location>
        <begin position="140"/>
        <end position="160"/>
    </location>
</feature>
<dbReference type="EMBL" id="BTRK01000002">
    <property type="protein sequence ID" value="GMR36274.1"/>
    <property type="molecule type" value="Genomic_DNA"/>
</dbReference>
<sequence length="274" mass="30370">HFDTSTSNLDVSASVDVTIRYLKDRIDRLEADKIALTNQLGDHSRCSHKLEEAQAEITRLQRRIQEVEEEKKHLEGRLLSQRQLYLSHEESIASKDREGRGLRNKLASTELRIRERESHLQQITVSRSTTSRASSSFLNPPAPPPSSLPPSAPPPVSLPLPPLAVPEGSIGSSSFHPSPYLDSSSSMIYTEAEFLRRPTVTVFPAFPDLLTHTTVEGGSDTSGSIRSPDMTGESPPRPESRRILPGPAGWSARRTRELVANRKLANDKRVDTLV</sequence>
<proteinExistence type="predicted"/>
<comment type="caution">
    <text evidence="3">The sequence shown here is derived from an EMBL/GenBank/DDBJ whole genome shotgun (WGS) entry which is preliminary data.</text>
</comment>
<dbReference type="Proteomes" id="UP001328107">
    <property type="component" value="Unassembled WGS sequence"/>
</dbReference>